<protein>
    <submittedName>
        <fullName evidence="5">Uncharacterized protein</fullName>
    </submittedName>
</protein>
<dbReference type="InterPro" id="IPR052464">
    <property type="entry name" value="Synovial_Prolif_Regulator"/>
</dbReference>
<proteinExistence type="inferred from homology"/>
<feature type="region of interest" description="Disordered" evidence="4">
    <location>
        <begin position="1"/>
        <end position="23"/>
    </location>
</feature>
<keyword evidence="6" id="KW-1185">Reference proteome</keyword>
<reference evidence="5 6" key="1">
    <citation type="submission" date="2019-01" db="EMBL/GenBank/DDBJ databases">
        <title>A draft genome assembly of the solar-powered sea slug Elysia chlorotica.</title>
        <authorList>
            <person name="Cai H."/>
            <person name="Li Q."/>
            <person name="Fang X."/>
            <person name="Li J."/>
            <person name="Curtis N.E."/>
            <person name="Altenburger A."/>
            <person name="Shibata T."/>
            <person name="Feng M."/>
            <person name="Maeda T."/>
            <person name="Schwartz J.A."/>
            <person name="Shigenobu S."/>
            <person name="Lundholm N."/>
            <person name="Nishiyama T."/>
            <person name="Yang H."/>
            <person name="Hasebe M."/>
            <person name="Li S."/>
            <person name="Pierce S.K."/>
            <person name="Wang J."/>
        </authorList>
    </citation>
    <scope>NUCLEOTIDE SEQUENCE [LARGE SCALE GENOMIC DNA]</scope>
    <source>
        <strain evidence="5">EC2010</strain>
        <tissue evidence="5">Whole organism of an adult</tissue>
    </source>
</reference>
<sequence>DLAEEAEFEVEEQLGNPAPPPDVDLEKLRGDRIGDTVFSGKWCIQTVMKLMQADVDNSTDAVPMKADVGDNSADIVDMDEELQNEIGALWDMTSNVQVCQYLHSVGAVESICYVISNSRCPRATEMCVGMLANIVYHNELWDIMKSDKSFFSILIQLLTSTDQPVLLEVNRFINTGLCHASCEVFYASLTESGQLVTQELLRILSGSTNGDLLKQATELVYSLMYRDEKDDQFNARFAQPDFVLALLEASSEIGLSHETPGQNYLMEIFHSFTTYEAGVWAIGCALEEICAAGSGYLRTLCQDALSVASRCQVLTAILGTQHHGMGRGFI</sequence>
<comment type="subcellular location">
    <subcellularLocation>
        <location evidence="1">Nucleus</location>
    </subcellularLocation>
</comment>
<comment type="caution">
    <text evidence="5">The sequence shown here is derived from an EMBL/GenBank/DDBJ whole genome shotgun (WGS) entry which is preliminary data.</text>
</comment>
<feature type="non-terminal residue" evidence="5">
    <location>
        <position position="1"/>
    </location>
</feature>
<accession>A0A3S0ZRT8</accession>
<evidence type="ECO:0000256" key="3">
    <source>
        <dbReference type="ARBA" id="ARBA00038401"/>
    </source>
</evidence>
<dbReference type="Proteomes" id="UP000271974">
    <property type="component" value="Unassembled WGS sequence"/>
</dbReference>
<dbReference type="OrthoDB" id="2156856at2759"/>
<dbReference type="AlphaFoldDB" id="A0A3S0ZRT8"/>
<evidence type="ECO:0000256" key="2">
    <source>
        <dbReference type="ARBA" id="ARBA00023242"/>
    </source>
</evidence>
<name>A0A3S0ZRT8_ELYCH</name>
<organism evidence="5 6">
    <name type="scientific">Elysia chlorotica</name>
    <name type="common">Eastern emerald elysia</name>
    <name type="synonym">Sea slug</name>
    <dbReference type="NCBI Taxonomy" id="188477"/>
    <lineage>
        <taxon>Eukaryota</taxon>
        <taxon>Metazoa</taxon>
        <taxon>Spiralia</taxon>
        <taxon>Lophotrochozoa</taxon>
        <taxon>Mollusca</taxon>
        <taxon>Gastropoda</taxon>
        <taxon>Heterobranchia</taxon>
        <taxon>Euthyneura</taxon>
        <taxon>Panpulmonata</taxon>
        <taxon>Sacoglossa</taxon>
        <taxon>Placobranchoidea</taxon>
        <taxon>Plakobranchidae</taxon>
        <taxon>Elysia</taxon>
    </lineage>
</organism>
<dbReference type="GO" id="GO:0005654">
    <property type="term" value="C:nucleoplasm"/>
    <property type="evidence" value="ECO:0007669"/>
    <property type="project" value="TreeGrafter"/>
</dbReference>
<evidence type="ECO:0000313" key="5">
    <source>
        <dbReference type="EMBL" id="RUS84364.1"/>
    </source>
</evidence>
<evidence type="ECO:0000313" key="6">
    <source>
        <dbReference type="Proteomes" id="UP000271974"/>
    </source>
</evidence>
<gene>
    <name evidence="5" type="ORF">EGW08_007896</name>
</gene>
<evidence type="ECO:0000256" key="1">
    <source>
        <dbReference type="ARBA" id="ARBA00004123"/>
    </source>
</evidence>
<dbReference type="PANTHER" id="PTHR23424">
    <property type="entry name" value="SERUM AMYLOID A"/>
    <property type="match status" value="1"/>
</dbReference>
<keyword evidence="2" id="KW-0539">Nucleus</keyword>
<dbReference type="SUPFAM" id="SSF48371">
    <property type="entry name" value="ARM repeat"/>
    <property type="match status" value="1"/>
</dbReference>
<comment type="similarity">
    <text evidence="3">Belongs to the SAAL1 family.</text>
</comment>
<dbReference type="EMBL" id="RQTK01000208">
    <property type="protein sequence ID" value="RUS84364.1"/>
    <property type="molecule type" value="Genomic_DNA"/>
</dbReference>
<feature type="compositionally biased region" description="Acidic residues" evidence="4">
    <location>
        <begin position="1"/>
        <end position="12"/>
    </location>
</feature>
<evidence type="ECO:0000256" key="4">
    <source>
        <dbReference type="SAM" id="MobiDB-lite"/>
    </source>
</evidence>
<dbReference type="InterPro" id="IPR011989">
    <property type="entry name" value="ARM-like"/>
</dbReference>
<dbReference type="PANTHER" id="PTHR23424:SF23">
    <property type="entry name" value="PROTEIN SAAL1"/>
    <property type="match status" value="1"/>
</dbReference>
<dbReference type="Gene3D" id="1.25.10.10">
    <property type="entry name" value="Leucine-rich Repeat Variant"/>
    <property type="match status" value="1"/>
</dbReference>
<dbReference type="InterPro" id="IPR016024">
    <property type="entry name" value="ARM-type_fold"/>
</dbReference>
<dbReference type="STRING" id="188477.A0A3S0ZRT8"/>